<dbReference type="GO" id="GO:0014808">
    <property type="term" value="P:release of sequestered calcium ion into cytosol by sarcoplasmic reticulum"/>
    <property type="evidence" value="ECO:0007669"/>
    <property type="project" value="TreeGrafter"/>
</dbReference>
<dbReference type="GO" id="GO:0005790">
    <property type="term" value="C:smooth endoplasmic reticulum"/>
    <property type="evidence" value="ECO:0007669"/>
    <property type="project" value="TreeGrafter"/>
</dbReference>
<dbReference type="Gene3D" id="1.10.238.10">
    <property type="entry name" value="EF-hand"/>
    <property type="match status" value="1"/>
</dbReference>
<feature type="compositionally biased region" description="Acidic residues" evidence="6">
    <location>
        <begin position="266"/>
        <end position="280"/>
    </location>
</feature>
<dbReference type="Pfam" id="PF00520">
    <property type="entry name" value="Ion_trans"/>
    <property type="match status" value="1"/>
</dbReference>
<accession>A0A8S4PGT5</accession>
<evidence type="ECO:0000256" key="3">
    <source>
        <dbReference type="ARBA" id="ARBA00022837"/>
    </source>
</evidence>
<proteinExistence type="predicted"/>
<dbReference type="Pfam" id="PF13499">
    <property type="entry name" value="EF-hand_7"/>
    <property type="match status" value="1"/>
</dbReference>
<dbReference type="InterPro" id="IPR005821">
    <property type="entry name" value="Ion_trans_dom"/>
</dbReference>
<evidence type="ECO:0000313" key="10">
    <source>
        <dbReference type="Proteomes" id="UP000749559"/>
    </source>
</evidence>
<feature type="transmembrane region" description="Helical" evidence="7">
    <location>
        <begin position="1390"/>
        <end position="1409"/>
    </location>
</feature>
<dbReference type="PROSITE" id="PS50222">
    <property type="entry name" value="EF_HAND_2"/>
    <property type="match status" value="2"/>
</dbReference>
<feature type="compositionally biased region" description="Acidic residues" evidence="6">
    <location>
        <begin position="1020"/>
        <end position="1030"/>
    </location>
</feature>
<feature type="region of interest" description="Disordered" evidence="6">
    <location>
        <begin position="207"/>
        <end position="233"/>
    </location>
</feature>
<dbReference type="InterPro" id="IPR009460">
    <property type="entry name" value="Ryanrecept_TM4-6"/>
</dbReference>
<feature type="transmembrane region" description="Helical" evidence="7">
    <location>
        <begin position="1308"/>
        <end position="1330"/>
    </location>
</feature>
<dbReference type="InterPro" id="IPR013662">
    <property type="entry name" value="RIH_assoc-dom"/>
</dbReference>
<dbReference type="PANTHER" id="PTHR46399:SF8">
    <property type="entry name" value="B30.2_SPRY DOMAIN-CONTAINING PROTEIN"/>
    <property type="match status" value="1"/>
</dbReference>
<evidence type="ECO:0000256" key="5">
    <source>
        <dbReference type="ARBA" id="ARBA00023136"/>
    </source>
</evidence>
<dbReference type="InterPro" id="IPR018247">
    <property type="entry name" value="EF_Hand_1_Ca_BS"/>
</dbReference>
<feature type="compositionally biased region" description="Basic and acidic residues" evidence="6">
    <location>
        <begin position="221"/>
        <end position="233"/>
    </location>
</feature>
<dbReference type="Pfam" id="PF08454">
    <property type="entry name" value="RIH_assoc"/>
    <property type="match status" value="1"/>
</dbReference>
<feature type="domain" description="EF-hand" evidence="8">
    <location>
        <begin position="630"/>
        <end position="665"/>
    </location>
</feature>
<organism evidence="9 10">
    <name type="scientific">Owenia fusiformis</name>
    <name type="common">Polychaete worm</name>
    <dbReference type="NCBI Taxonomy" id="6347"/>
    <lineage>
        <taxon>Eukaryota</taxon>
        <taxon>Metazoa</taxon>
        <taxon>Spiralia</taxon>
        <taxon>Lophotrochozoa</taxon>
        <taxon>Annelida</taxon>
        <taxon>Polychaeta</taxon>
        <taxon>Sedentaria</taxon>
        <taxon>Canalipalpata</taxon>
        <taxon>Sabellida</taxon>
        <taxon>Oweniida</taxon>
        <taxon>Oweniidae</taxon>
        <taxon>Owenia</taxon>
    </lineage>
</organism>
<dbReference type="GO" id="GO:0034704">
    <property type="term" value="C:calcium channel complex"/>
    <property type="evidence" value="ECO:0007669"/>
    <property type="project" value="TreeGrafter"/>
</dbReference>
<evidence type="ECO:0000256" key="1">
    <source>
        <dbReference type="ARBA" id="ARBA00004141"/>
    </source>
</evidence>
<feature type="compositionally biased region" description="Low complexity" evidence="6">
    <location>
        <begin position="7"/>
        <end position="18"/>
    </location>
</feature>
<evidence type="ECO:0000259" key="8">
    <source>
        <dbReference type="PROSITE" id="PS50222"/>
    </source>
</evidence>
<feature type="region of interest" description="Disordered" evidence="6">
    <location>
        <begin position="990"/>
        <end position="1032"/>
    </location>
</feature>
<dbReference type="EMBL" id="CAIIXF020000008">
    <property type="protein sequence ID" value="CAH1792831.1"/>
    <property type="molecule type" value="Genomic_DNA"/>
</dbReference>
<comment type="caution">
    <text evidence="9">The sequence shown here is derived from an EMBL/GenBank/DDBJ whole genome shotgun (WGS) entry which is preliminary data.</text>
</comment>
<dbReference type="InterPro" id="IPR015925">
    <property type="entry name" value="Ryanodine_IP3_receptor"/>
</dbReference>
<dbReference type="Pfam" id="PF06459">
    <property type="entry name" value="RR_TM4-6"/>
    <property type="match status" value="1"/>
</dbReference>
<dbReference type="SUPFAM" id="SSF47473">
    <property type="entry name" value="EF-hand"/>
    <property type="match status" value="1"/>
</dbReference>
<dbReference type="OrthoDB" id="300855at2759"/>
<gene>
    <name evidence="9" type="ORF">OFUS_LOCUS17756</name>
</gene>
<feature type="transmembrane region" description="Helical" evidence="7">
    <location>
        <begin position="1259"/>
        <end position="1280"/>
    </location>
</feature>
<dbReference type="InterPro" id="IPR002048">
    <property type="entry name" value="EF_hand_dom"/>
</dbReference>
<feature type="transmembrane region" description="Helical" evidence="7">
    <location>
        <begin position="856"/>
        <end position="880"/>
    </location>
</feature>
<dbReference type="Proteomes" id="UP000749559">
    <property type="component" value="Unassembled WGS sequence"/>
</dbReference>
<evidence type="ECO:0000256" key="4">
    <source>
        <dbReference type="ARBA" id="ARBA00022989"/>
    </source>
</evidence>
<dbReference type="GO" id="GO:0030018">
    <property type="term" value="C:Z disc"/>
    <property type="evidence" value="ECO:0007669"/>
    <property type="project" value="TreeGrafter"/>
</dbReference>
<keyword evidence="5 7" id="KW-0472">Membrane</keyword>
<dbReference type="PROSITE" id="PS00018">
    <property type="entry name" value="EF_HAND_1"/>
    <property type="match status" value="2"/>
</dbReference>
<comment type="subcellular location">
    <subcellularLocation>
        <location evidence="1">Membrane</location>
        <topology evidence="1">Multi-pass membrane protein</topology>
    </subcellularLocation>
</comment>
<dbReference type="SMART" id="SM00054">
    <property type="entry name" value="EFh"/>
    <property type="match status" value="2"/>
</dbReference>
<dbReference type="GO" id="GO:0006874">
    <property type="term" value="P:intracellular calcium ion homeostasis"/>
    <property type="evidence" value="ECO:0007669"/>
    <property type="project" value="InterPro"/>
</dbReference>
<dbReference type="GO" id="GO:0005509">
    <property type="term" value="F:calcium ion binding"/>
    <property type="evidence" value="ECO:0007669"/>
    <property type="project" value="InterPro"/>
</dbReference>
<keyword evidence="4 7" id="KW-1133">Transmembrane helix</keyword>
<dbReference type="CDD" id="cd00051">
    <property type="entry name" value="EFh"/>
    <property type="match status" value="1"/>
</dbReference>
<protein>
    <recommendedName>
        <fullName evidence="8">EF-hand domain-containing protein</fullName>
    </recommendedName>
</protein>
<keyword evidence="10" id="KW-1185">Reference proteome</keyword>
<dbReference type="InterPro" id="IPR011992">
    <property type="entry name" value="EF-hand-dom_pair"/>
</dbReference>
<evidence type="ECO:0000313" key="9">
    <source>
        <dbReference type="EMBL" id="CAH1792831.1"/>
    </source>
</evidence>
<feature type="region of interest" description="Disordered" evidence="6">
    <location>
        <begin position="1"/>
        <end position="28"/>
    </location>
</feature>
<reference evidence="9" key="1">
    <citation type="submission" date="2022-03" db="EMBL/GenBank/DDBJ databases">
        <authorList>
            <person name="Martin C."/>
        </authorList>
    </citation>
    <scope>NUCLEOTIDE SEQUENCE</scope>
</reference>
<keyword evidence="2 7" id="KW-0812">Transmembrane</keyword>
<feature type="transmembrane region" description="Helical" evidence="7">
    <location>
        <begin position="1050"/>
        <end position="1071"/>
    </location>
</feature>
<dbReference type="Gene3D" id="1.10.287.70">
    <property type="match status" value="1"/>
</dbReference>
<dbReference type="GO" id="GO:0042383">
    <property type="term" value="C:sarcolemma"/>
    <property type="evidence" value="ECO:0007669"/>
    <property type="project" value="TreeGrafter"/>
</dbReference>
<evidence type="ECO:0000256" key="7">
    <source>
        <dbReference type="SAM" id="Phobius"/>
    </source>
</evidence>
<dbReference type="GO" id="GO:0005219">
    <property type="term" value="F:ryanodine-sensitive calcium-release channel activity"/>
    <property type="evidence" value="ECO:0007669"/>
    <property type="project" value="InterPro"/>
</dbReference>
<dbReference type="FunFam" id="1.10.287.70:FF:000017">
    <property type="entry name" value="ryanodine receptor isoform X2"/>
    <property type="match status" value="1"/>
</dbReference>
<evidence type="ECO:0000256" key="2">
    <source>
        <dbReference type="ARBA" id="ARBA00022692"/>
    </source>
</evidence>
<feature type="region of interest" description="Disordered" evidence="6">
    <location>
        <begin position="264"/>
        <end position="290"/>
    </location>
</feature>
<evidence type="ECO:0000256" key="6">
    <source>
        <dbReference type="SAM" id="MobiDB-lite"/>
    </source>
</evidence>
<keyword evidence="3" id="KW-0106">Calcium</keyword>
<dbReference type="PANTHER" id="PTHR46399">
    <property type="entry name" value="B30.2/SPRY DOMAIN-CONTAINING PROTEIN"/>
    <property type="match status" value="1"/>
</dbReference>
<feature type="domain" description="EF-hand" evidence="8">
    <location>
        <begin position="594"/>
        <end position="629"/>
    </location>
</feature>
<sequence length="1511" mass="172106">MALIMPSSGVSSATSSATKKSEDSKTKLKIKKKNKDFNNSLNVACLKRLLPIGLNLFGGREQELVQEAKQKYMEESDIDIEEYLKIALTADEKPQSDEKQRWQQVLYKKIGQSKHDNAPELTLDQVVERVLSMAKTLYGLHCVEHPPHSQKAMWKKLVSTQRKKAVMACFRMVPLHNLPRHKGINMLISCYYDMWLVKEETHPEILILDTTEQSEGDEDEMEKKDDESEKPDSLKQLMTAFSRGASSEEDFLFMAYADIMSKSCSGEDEDDDDDEGDGEDASASIQEQEMEKQKLLFEQSRLADRGAAEMVLLYISTSKGQFTPMVIKTIDLGISLLRGGNVDVQKKMLTYMREKKEVGFFTSVAGLIQGCSVLDLDAFERCNKAEGLGVTSEGSAGVKNLHDAELTCKLFRFLQLLCEGHNLEFQNYLRTQAGNTTTVNIIICTVDYLLRLQESIMDFYWHYSGKDTIDQAGKENFIRAIMVAKQVFTTLTEDIQGPCSGNQQALAHSRLWDAVGGFLFIFAHMQDKLSRDPDQLDLLREFMKLQKEMMIMLLSMLEGNVMNGTIGKQLVDTLVESSANVEMILKFFDIFLKMKDMTTSEAFLEFDENKDGTVSHKEFKTALEAQKNMYTDEEIEYIMMCVDANQDGRVDFEEFTDRFHNPAKDIGFNIAVLLTNLSEHMPNDPRLERFLEKARCVLDYFEPYLGRIEIMGSANRIERVYFEIKQSHIDQWEKPQIKDSKRSFLHNVVNEDGDKEKLESFVNFCEDTIFEMQHANSISAEEQSIRMMQATQAAAASGSSSSPTDIIFSIFGFVKDGIGSLLSYLSWTNLKETYTTLRGMTFLELFVGFFKLNFRVAFAILCLIFHIIWTFGQFVLNMMMGDKSVDEMKRPPLTHPALMPGENRLALEGLSEGELKSLEDHDVSASGKEINAFGLQIKKEEIDGQTEYTVIGPARDLVSGGHSSMDYSDGGVIHPHGSKEQTAATLGVSAPDISADPSSQPMTEVNGKAALNGSAPSEEAPTEEEPAEEVPEGKPFDYGKFILSIFARNFYNFKLLALSLAFVINFILLFFKVTKLEMEGGEGAEGAEADGEADPDEFIEMSDTTAYFVPILRMLAILHSLTGFSMLVAYYCLKVPLVIFKREKEISRNLEFDGMWIVEQPSDDDIRGHWDKLVLSTKSFPDSYWDKFVKKKVRNKYAEQYDYDEISNLLGMEKGDSMKFDEKKVEEPTKNVFLPAWFTEIDFQYQIWKWGVILTDNSFIYICFYYFLFSLLGNINYFFFAAHLLDVAISVKTLQTILQSVTHNGKQLILTVMLTSVVVYVYTVVAFNFFRKFYIKEGEEGGEPDYKCHDMLTCFVFHLYAGVRAGGGIGDELEAPDGDPMEVYRILFDITFFFFVIIILLAIIQGLIIDAFGELRDQLQQVTEDMESKCFICGIGKEYFEKVPHGFEVHVTNEHNFANYMFFLMHLINKPDTEYTGQETYVWELYQQRDWNFFPIGDCFRKQYESELEGS</sequence>
<name>A0A8S4PGT5_OWEFU</name>
<dbReference type="GO" id="GO:0033017">
    <property type="term" value="C:sarcoplasmic reticulum membrane"/>
    <property type="evidence" value="ECO:0007669"/>
    <property type="project" value="TreeGrafter"/>
</dbReference>
<feature type="transmembrane region" description="Helical" evidence="7">
    <location>
        <begin position="1111"/>
        <end position="1133"/>
    </location>
</feature>
<dbReference type="GO" id="GO:0006941">
    <property type="term" value="P:striated muscle contraction"/>
    <property type="evidence" value="ECO:0007669"/>
    <property type="project" value="TreeGrafter"/>
</dbReference>